<gene>
    <name evidence="1" type="ORF">WAE96_04600</name>
</gene>
<evidence type="ECO:0000313" key="1">
    <source>
        <dbReference type="EMBL" id="MEI4548994.1"/>
    </source>
</evidence>
<sequence>MIWQIISILALCVAVCACVVAFRALSRLKQVQIVNSQSESQLTKQQTINKNEIEEIRSGLLKIGKHVMELQSETQELKQKQQDIQLADPESKIYSRAVKMIELGADIEEVMRECELPRAEAELLFTLHQKEGE</sequence>
<dbReference type="Proteomes" id="UP001382455">
    <property type="component" value="Unassembled WGS sequence"/>
</dbReference>
<comment type="caution">
    <text evidence="1">The sequence shown here is derived from an EMBL/GenBank/DDBJ whole genome shotgun (WGS) entry which is preliminary data.</text>
</comment>
<dbReference type="Pfam" id="PF10975">
    <property type="entry name" value="DUF2802"/>
    <property type="match status" value="1"/>
</dbReference>
<name>A0ABU8EPW5_9GAMM</name>
<organism evidence="1 2">
    <name type="scientific">Pseudoalteromonas spongiae</name>
    <dbReference type="NCBI Taxonomy" id="298657"/>
    <lineage>
        <taxon>Bacteria</taxon>
        <taxon>Pseudomonadati</taxon>
        <taxon>Pseudomonadota</taxon>
        <taxon>Gammaproteobacteria</taxon>
        <taxon>Alteromonadales</taxon>
        <taxon>Pseudoalteromonadaceae</taxon>
        <taxon>Pseudoalteromonas</taxon>
    </lineage>
</organism>
<dbReference type="InterPro" id="IPR021244">
    <property type="entry name" value="DUF2802"/>
</dbReference>
<keyword evidence="2" id="KW-1185">Reference proteome</keyword>
<evidence type="ECO:0000313" key="2">
    <source>
        <dbReference type="Proteomes" id="UP001382455"/>
    </source>
</evidence>
<accession>A0ABU8EPW5</accession>
<dbReference type="RefSeq" id="WP_010560559.1">
    <property type="nucleotide sequence ID" value="NZ_CP023398.1"/>
</dbReference>
<dbReference type="EMBL" id="JBAWKS010000001">
    <property type="protein sequence ID" value="MEI4548994.1"/>
    <property type="molecule type" value="Genomic_DNA"/>
</dbReference>
<proteinExistence type="predicted"/>
<reference evidence="1 2" key="1">
    <citation type="submission" date="2023-12" db="EMBL/GenBank/DDBJ databases">
        <title>Friends and Foes: Symbiotic and Algicidal bacterial influence on Karenia brevis blooms.</title>
        <authorList>
            <person name="Fei C."/>
            <person name="Mohamed A.R."/>
            <person name="Booker A."/>
            <person name="Arshad M."/>
            <person name="Klass S."/>
            <person name="Ahn S."/>
            <person name="Gilbert P.M."/>
            <person name="Heil C.A."/>
            <person name="Martinez J.M."/>
            <person name="Amin S.A."/>
        </authorList>
    </citation>
    <scope>NUCLEOTIDE SEQUENCE [LARGE SCALE GENOMIC DNA]</scope>
    <source>
        <strain evidence="1 2">CE15</strain>
    </source>
</reference>
<protein>
    <submittedName>
        <fullName evidence="1">DUF2802 domain-containing protein</fullName>
    </submittedName>
</protein>